<dbReference type="EMBL" id="MDYQ01000026">
    <property type="protein sequence ID" value="PRP86819.1"/>
    <property type="molecule type" value="Genomic_DNA"/>
</dbReference>
<dbReference type="InterPro" id="IPR001514">
    <property type="entry name" value="DNA-dir_RNA_pol_30-40kDasu_CS"/>
</dbReference>
<dbReference type="InterPro" id="IPR036603">
    <property type="entry name" value="RBP11-like"/>
</dbReference>
<dbReference type="InterPro" id="IPR050518">
    <property type="entry name" value="Rpo3/RPB3_RNA_Pol_subunit"/>
</dbReference>
<dbReference type="InterPro" id="IPR011262">
    <property type="entry name" value="DNA-dir_RNA_pol_insert"/>
</dbReference>
<comment type="similarity">
    <text evidence="6">Belongs to the archaeal Rpo3/eukaryotic RPB3 RNA polymerase subunit family.</text>
</comment>
<feature type="domain" description="DNA-directed RNA polymerase RpoA/D/Rpb3-type" evidence="7">
    <location>
        <begin position="124"/>
        <end position="399"/>
    </location>
</feature>
<dbReference type="SMART" id="SM00662">
    <property type="entry name" value="RPOLD"/>
    <property type="match status" value="1"/>
</dbReference>
<dbReference type="GO" id="GO:0005666">
    <property type="term" value="C:RNA polymerase III complex"/>
    <property type="evidence" value="ECO:0007669"/>
    <property type="project" value="TreeGrafter"/>
</dbReference>
<dbReference type="SUPFAM" id="SSF55257">
    <property type="entry name" value="RBP11-like subunits of RNA polymerase"/>
    <property type="match status" value="1"/>
</dbReference>
<dbReference type="Gene3D" id="2.170.120.12">
    <property type="entry name" value="DNA-directed RNA polymerase, insert domain"/>
    <property type="match status" value="1"/>
</dbReference>
<dbReference type="Pfam" id="PF01193">
    <property type="entry name" value="RNA_pol_L"/>
    <property type="match status" value="1"/>
</dbReference>
<dbReference type="PANTHER" id="PTHR11800:SF13">
    <property type="entry name" value="DNA-DIRECTED RNA POLYMERASES I AND III SUBUNIT RPAC1"/>
    <property type="match status" value="1"/>
</dbReference>
<keyword evidence="9" id="KW-1185">Reference proteome</keyword>
<gene>
    <name evidence="8" type="ORF">PROFUN_05036</name>
</gene>
<dbReference type="FunFam" id="2.170.120.12:FF:000003">
    <property type="entry name" value="Dna-directed rna polymerases i and iii subunit"/>
    <property type="match status" value="1"/>
</dbReference>
<evidence type="ECO:0000259" key="7">
    <source>
        <dbReference type="SMART" id="SM00662"/>
    </source>
</evidence>
<evidence type="ECO:0000256" key="6">
    <source>
        <dbReference type="ARBA" id="ARBA00025804"/>
    </source>
</evidence>
<dbReference type="SUPFAM" id="SSF56553">
    <property type="entry name" value="Insert subdomain of RNA polymerase alpha subunit"/>
    <property type="match status" value="1"/>
</dbReference>
<name>A0A2P6NS79_9EUKA</name>
<dbReference type="GO" id="GO:0006351">
    <property type="term" value="P:DNA-templated transcription"/>
    <property type="evidence" value="ECO:0007669"/>
    <property type="project" value="InterPro"/>
</dbReference>
<dbReference type="InterPro" id="IPR011263">
    <property type="entry name" value="DNA-dir_RNA_pol_RpoA/D/Rpb3"/>
</dbReference>
<dbReference type="InterPro" id="IPR036643">
    <property type="entry name" value="RNApol_insert_sf"/>
</dbReference>
<evidence type="ECO:0000256" key="1">
    <source>
        <dbReference type="ARBA" id="ARBA00004123"/>
    </source>
</evidence>
<dbReference type="GO" id="GO:0003677">
    <property type="term" value="F:DNA binding"/>
    <property type="evidence" value="ECO:0007669"/>
    <property type="project" value="InterPro"/>
</dbReference>
<comment type="subcellular location">
    <subcellularLocation>
        <location evidence="1">Nucleus</location>
    </subcellularLocation>
</comment>
<dbReference type="InterPro" id="IPR033901">
    <property type="entry name" value="RNAPI/III_AC40"/>
</dbReference>
<dbReference type="FunCoup" id="A0A2P6NS79">
    <property type="interactions" value="449"/>
</dbReference>
<evidence type="ECO:0000313" key="9">
    <source>
        <dbReference type="Proteomes" id="UP000241769"/>
    </source>
</evidence>
<dbReference type="GO" id="GO:0046983">
    <property type="term" value="F:protein dimerization activity"/>
    <property type="evidence" value="ECO:0007669"/>
    <property type="project" value="InterPro"/>
</dbReference>
<dbReference type="PANTHER" id="PTHR11800">
    <property type="entry name" value="DNA-DIRECTED RNA POLYMERASE"/>
    <property type="match status" value="1"/>
</dbReference>
<organism evidence="8 9">
    <name type="scientific">Planoprotostelium fungivorum</name>
    <dbReference type="NCBI Taxonomy" id="1890364"/>
    <lineage>
        <taxon>Eukaryota</taxon>
        <taxon>Amoebozoa</taxon>
        <taxon>Evosea</taxon>
        <taxon>Variosea</taxon>
        <taxon>Cavosteliida</taxon>
        <taxon>Cavosteliaceae</taxon>
        <taxon>Planoprotostelium</taxon>
    </lineage>
</organism>
<dbReference type="Pfam" id="PF01000">
    <property type="entry name" value="RNA_pol_A_bac"/>
    <property type="match status" value="1"/>
</dbReference>
<dbReference type="GO" id="GO:0005736">
    <property type="term" value="C:RNA polymerase I complex"/>
    <property type="evidence" value="ECO:0007669"/>
    <property type="project" value="TreeGrafter"/>
</dbReference>
<keyword evidence="3" id="KW-0240">DNA-directed RNA polymerase</keyword>
<evidence type="ECO:0000256" key="3">
    <source>
        <dbReference type="ARBA" id="ARBA00022478"/>
    </source>
</evidence>
<proteinExistence type="inferred from homology"/>
<dbReference type="Gene3D" id="3.30.1360.10">
    <property type="entry name" value="RNA polymerase, RBP11-like subunit"/>
    <property type="match status" value="1"/>
</dbReference>
<dbReference type="NCBIfam" id="NF001988">
    <property type="entry name" value="PRK00783.1"/>
    <property type="match status" value="1"/>
</dbReference>
<keyword evidence="5" id="KW-0539">Nucleus</keyword>
<dbReference type="STRING" id="1890364.A0A2P6NS79"/>
<dbReference type="InterPro" id="IPR022842">
    <property type="entry name" value="RNAP_Rpo3/Rpb3/RPAC1"/>
</dbReference>
<dbReference type="Proteomes" id="UP000241769">
    <property type="component" value="Unassembled WGS sequence"/>
</dbReference>
<reference evidence="8 9" key="1">
    <citation type="journal article" date="2018" name="Genome Biol. Evol.">
        <title>Multiple Roots of Fruiting Body Formation in Amoebozoa.</title>
        <authorList>
            <person name="Hillmann F."/>
            <person name="Forbes G."/>
            <person name="Novohradska S."/>
            <person name="Ferling I."/>
            <person name="Riege K."/>
            <person name="Groth M."/>
            <person name="Westermann M."/>
            <person name="Marz M."/>
            <person name="Spaller T."/>
            <person name="Winckler T."/>
            <person name="Schaap P."/>
            <person name="Glockner G."/>
        </authorList>
    </citation>
    <scope>NUCLEOTIDE SEQUENCE [LARGE SCALE GENOMIC DNA]</scope>
    <source>
        <strain evidence="8 9">Jena</strain>
    </source>
</reference>
<dbReference type="InParanoid" id="A0A2P6NS79"/>
<evidence type="ECO:0000256" key="5">
    <source>
        <dbReference type="ARBA" id="ARBA00023242"/>
    </source>
</evidence>
<evidence type="ECO:0000256" key="2">
    <source>
        <dbReference type="ARBA" id="ARBA00022083"/>
    </source>
</evidence>
<evidence type="ECO:0000313" key="8">
    <source>
        <dbReference type="EMBL" id="PRP86819.1"/>
    </source>
</evidence>
<protein>
    <recommendedName>
        <fullName evidence="2">DNA-directed RNA polymerases I and III subunit RPAC1</fullName>
    </recommendedName>
</protein>
<comment type="caution">
    <text evidence="8">The sequence shown here is derived from an EMBL/GenBank/DDBJ whole genome shotgun (WGS) entry which is preliminary data.</text>
</comment>
<dbReference type="HAMAP" id="MF_00320">
    <property type="entry name" value="RNApol_arch_Rpo3"/>
    <property type="match status" value="1"/>
</dbReference>
<evidence type="ECO:0000256" key="4">
    <source>
        <dbReference type="ARBA" id="ARBA00023163"/>
    </source>
</evidence>
<dbReference type="PROSITE" id="PS00446">
    <property type="entry name" value="RNA_POL_D_30KD"/>
    <property type="match status" value="1"/>
</dbReference>
<accession>A0A2P6NS79</accession>
<dbReference type="AlphaFoldDB" id="A0A2P6NS79"/>
<keyword evidence="4" id="KW-0804">Transcription</keyword>
<dbReference type="GO" id="GO:0003899">
    <property type="term" value="F:DNA-directed RNA polymerase activity"/>
    <property type="evidence" value="ECO:0007669"/>
    <property type="project" value="InterPro"/>
</dbReference>
<dbReference type="CDD" id="cd07032">
    <property type="entry name" value="RNAP_I_II_AC40"/>
    <property type="match status" value="1"/>
</dbReference>
<sequence>MCHLRPIEDIGVSLSQRTQVRIRRDELVVVWAISRFTEKEKKARSLGQHHCEYLIMMSKSKKSTLPDVVEKQRTRVSMQLDAPKHTESVDYHSAFSSMGFDNSFNFEQFKENFSIKIISMTHNEAIFDVIGIDPPIANALRRIIISEIPSMAIEHVFIVNNTSIMQDEVLAHRLGLIPIQINPSDFQYRSAPGHMTDLDTIVFKLQVKCTRNPDVPEDATEAVKYNNYAVYSKDLIWSPAGNQKDSYENIRPVHEDILICKLRPQQEIELEVHCVKGIGRTHAKWQVVETASYRLMPDIIIKKDITGKDAEKLKQTCPMSVFDIEDVGSKKKANVADPRRCTMCRECIRHPEFEDKIELNRVKDHFIFSVEATGMIPAREIFAEAIRILIARIENLEVEQFWLYNWKEKRKERERERQRLYLGRLAINNVTAFLQTGSMQMQEMIVRQNPLNESEMVGVTHGQLLDAFTRTNTPWGEAPEVDF</sequence>
<dbReference type="OrthoDB" id="270173at2759"/>